<reference evidence="1" key="1">
    <citation type="journal article" date="2014" name="Front. Microbiol.">
        <title>High frequency of phylogenetically diverse reductive dehalogenase-homologous genes in deep subseafloor sedimentary metagenomes.</title>
        <authorList>
            <person name="Kawai M."/>
            <person name="Futagami T."/>
            <person name="Toyoda A."/>
            <person name="Takaki Y."/>
            <person name="Nishi S."/>
            <person name="Hori S."/>
            <person name="Arai W."/>
            <person name="Tsubouchi T."/>
            <person name="Morono Y."/>
            <person name="Uchiyama I."/>
            <person name="Ito T."/>
            <person name="Fujiyama A."/>
            <person name="Inagaki F."/>
            <person name="Takami H."/>
        </authorList>
    </citation>
    <scope>NUCLEOTIDE SEQUENCE</scope>
    <source>
        <strain evidence="1">Expedition CK06-06</strain>
    </source>
</reference>
<sequence>MAEVQYGVAYVSRSPASTKQEDFAAQVEEVCNSWAAGGWRLLNAVGDYGARVTLGVWLYFVKEE</sequence>
<name>X1U9V0_9ZZZZ</name>
<evidence type="ECO:0000313" key="1">
    <source>
        <dbReference type="EMBL" id="GAJ14264.1"/>
    </source>
</evidence>
<gene>
    <name evidence="1" type="ORF">S12H4_46098</name>
</gene>
<protein>
    <recommendedName>
        <fullName evidence="2">DUF4177 domain-containing protein</fullName>
    </recommendedName>
</protein>
<organism evidence="1">
    <name type="scientific">marine sediment metagenome</name>
    <dbReference type="NCBI Taxonomy" id="412755"/>
    <lineage>
        <taxon>unclassified sequences</taxon>
        <taxon>metagenomes</taxon>
        <taxon>ecological metagenomes</taxon>
    </lineage>
</organism>
<dbReference type="AlphaFoldDB" id="X1U9V0"/>
<comment type="caution">
    <text evidence="1">The sequence shown here is derived from an EMBL/GenBank/DDBJ whole genome shotgun (WGS) entry which is preliminary data.</text>
</comment>
<accession>X1U9V0</accession>
<evidence type="ECO:0008006" key="2">
    <source>
        <dbReference type="Google" id="ProtNLM"/>
    </source>
</evidence>
<proteinExistence type="predicted"/>
<dbReference type="EMBL" id="BARW01028571">
    <property type="protein sequence ID" value="GAJ14264.1"/>
    <property type="molecule type" value="Genomic_DNA"/>
</dbReference>